<feature type="region of interest" description="Disordered" evidence="1">
    <location>
        <begin position="110"/>
        <end position="133"/>
    </location>
</feature>
<organism evidence="2 3">
    <name type="scientific">Byssothecium circinans</name>
    <dbReference type="NCBI Taxonomy" id="147558"/>
    <lineage>
        <taxon>Eukaryota</taxon>
        <taxon>Fungi</taxon>
        <taxon>Dikarya</taxon>
        <taxon>Ascomycota</taxon>
        <taxon>Pezizomycotina</taxon>
        <taxon>Dothideomycetes</taxon>
        <taxon>Pleosporomycetidae</taxon>
        <taxon>Pleosporales</taxon>
        <taxon>Massarineae</taxon>
        <taxon>Massarinaceae</taxon>
        <taxon>Byssothecium</taxon>
    </lineage>
</organism>
<dbReference type="PANTHER" id="PTHR12069">
    <property type="entry name" value="DNA-DIRECTED RNA POLYMERASES III 80 KDA POLYPEPTIDE RNA POLYMERASE III SUBUNIT 5"/>
    <property type="match status" value="1"/>
</dbReference>
<dbReference type="PANTHER" id="PTHR12069:SF0">
    <property type="entry name" value="DNA-DIRECTED RNA POLYMERASE III SUBUNIT RPC5"/>
    <property type="match status" value="1"/>
</dbReference>
<dbReference type="AlphaFoldDB" id="A0A6A5TC72"/>
<evidence type="ECO:0000256" key="1">
    <source>
        <dbReference type="SAM" id="MobiDB-lite"/>
    </source>
</evidence>
<dbReference type="Proteomes" id="UP000800035">
    <property type="component" value="Unassembled WGS sequence"/>
</dbReference>
<feature type="region of interest" description="Disordered" evidence="1">
    <location>
        <begin position="322"/>
        <end position="364"/>
    </location>
</feature>
<dbReference type="GO" id="GO:0005666">
    <property type="term" value="C:RNA polymerase III complex"/>
    <property type="evidence" value="ECO:0007669"/>
    <property type="project" value="TreeGrafter"/>
</dbReference>
<dbReference type="EMBL" id="ML977060">
    <property type="protein sequence ID" value="KAF1948376.1"/>
    <property type="molecule type" value="Genomic_DNA"/>
</dbReference>
<evidence type="ECO:0000313" key="3">
    <source>
        <dbReference type="Proteomes" id="UP000800035"/>
    </source>
</evidence>
<reference evidence="2" key="1">
    <citation type="journal article" date="2020" name="Stud. Mycol.">
        <title>101 Dothideomycetes genomes: a test case for predicting lifestyles and emergence of pathogens.</title>
        <authorList>
            <person name="Haridas S."/>
            <person name="Albert R."/>
            <person name="Binder M."/>
            <person name="Bloem J."/>
            <person name="Labutti K."/>
            <person name="Salamov A."/>
            <person name="Andreopoulos B."/>
            <person name="Baker S."/>
            <person name="Barry K."/>
            <person name="Bills G."/>
            <person name="Bluhm B."/>
            <person name="Cannon C."/>
            <person name="Castanera R."/>
            <person name="Culley D."/>
            <person name="Daum C."/>
            <person name="Ezra D."/>
            <person name="Gonzalez J."/>
            <person name="Henrissat B."/>
            <person name="Kuo A."/>
            <person name="Liang C."/>
            <person name="Lipzen A."/>
            <person name="Lutzoni F."/>
            <person name="Magnuson J."/>
            <person name="Mondo S."/>
            <person name="Nolan M."/>
            <person name="Ohm R."/>
            <person name="Pangilinan J."/>
            <person name="Park H.-J."/>
            <person name="Ramirez L."/>
            <person name="Alfaro M."/>
            <person name="Sun H."/>
            <person name="Tritt A."/>
            <person name="Yoshinaga Y."/>
            <person name="Zwiers L.-H."/>
            <person name="Turgeon B."/>
            <person name="Goodwin S."/>
            <person name="Spatafora J."/>
            <person name="Crous P."/>
            <person name="Grigoriev I."/>
        </authorList>
    </citation>
    <scope>NUCLEOTIDE SEQUENCE</scope>
    <source>
        <strain evidence="2">CBS 675.92</strain>
    </source>
</reference>
<proteinExistence type="predicted"/>
<accession>A0A6A5TC72</accession>
<dbReference type="GO" id="GO:0042797">
    <property type="term" value="P:tRNA transcription by RNA polymerase III"/>
    <property type="evidence" value="ECO:0007669"/>
    <property type="project" value="TreeGrafter"/>
</dbReference>
<protein>
    <submittedName>
        <fullName evidence="2">Uncharacterized protein</fullName>
    </submittedName>
</protein>
<dbReference type="InterPro" id="IPR006886">
    <property type="entry name" value="RNA_pol_III_Rpc5"/>
</dbReference>
<name>A0A6A5TC72_9PLEO</name>
<sequence>MPHSMKMDEEDPVVAEYDVFITPEMEEQLYILQYLDRPPHDPFTQAAGSKPESLRIKQQSGFVEVDVPLNVHHNFNRPMGVRWGEAVRKTKQLGQKAYGIASGFERTMPRLNRPGAAATDGQPAPNTSLDDDNNQDYVINFEDANEKGHVLNMQTFGGQIEQDDGKGPTYMLGTFRKNELHLTKLKGLVQMRTQFHHIDAIAQLEAANRRHNKEAQEGAKPAEAKAFVATVKKAGGDTAAEIMQGFMKATNAEKWQRLDYADEDSPQAFSTFEECLFLPETATAPVLHSNMTNSQYLDAISAPSSGRGHKKLPARKRAEVLLEISDDSDAEDGKPAEEQEQGQEPIVSEKKDEEGPSMIEEETR</sequence>
<evidence type="ECO:0000313" key="2">
    <source>
        <dbReference type="EMBL" id="KAF1948376.1"/>
    </source>
</evidence>
<dbReference type="OrthoDB" id="340681at2759"/>
<keyword evidence="3" id="KW-1185">Reference proteome</keyword>
<dbReference type="Pfam" id="PF04801">
    <property type="entry name" value="RPC5"/>
    <property type="match status" value="2"/>
</dbReference>
<gene>
    <name evidence="2" type="ORF">CC80DRAFT_486253</name>
</gene>